<dbReference type="PANTHER" id="PTHR18896">
    <property type="entry name" value="PHOSPHOLIPASE D"/>
    <property type="match status" value="1"/>
</dbReference>
<dbReference type="InterPro" id="IPR016555">
    <property type="entry name" value="PLipase_D_euk"/>
</dbReference>
<dbReference type="GO" id="GO:0009395">
    <property type="term" value="P:phospholipid catabolic process"/>
    <property type="evidence" value="ECO:0007669"/>
    <property type="project" value="TreeGrafter"/>
</dbReference>
<dbReference type="SMART" id="SM00155">
    <property type="entry name" value="PLDc"/>
    <property type="match status" value="2"/>
</dbReference>
<evidence type="ECO:0000259" key="10">
    <source>
        <dbReference type="PROSITE" id="PS50195"/>
    </source>
</evidence>
<protein>
    <recommendedName>
        <fullName evidence="7">Phospholipase</fullName>
        <ecNumber evidence="7">3.1.4.4</ecNumber>
    </recommendedName>
</protein>
<evidence type="ECO:0000256" key="8">
    <source>
        <dbReference type="SAM" id="MobiDB-lite"/>
    </source>
</evidence>
<keyword evidence="3" id="KW-0677">Repeat</keyword>
<accession>A0A9N9BX76</accession>
<dbReference type="Proteomes" id="UP000789739">
    <property type="component" value="Unassembled WGS sequence"/>
</dbReference>
<keyword evidence="4 7" id="KW-0378">Hydrolase</keyword>
<dbReference type="Pfam" id="PF13091">
    <property type="entry name" value="PLDc_2"/>
    <property type="match status" value="1"/>
</dbReference>
<comment type="caution">
    <text evidence="11">The sequence shown here is derived from an EMBL/GenBank/DDBJ whole genome shotgun (WGS) entry which is preliminary data.</text>
</comment>
<dbReference type="Pfam" id="PF00614">
    <property type="entry name" value="PLDc"/>
    <property type="match status" value="1"/>
</dbReference>
<dbReference type="EC" id="3.1.4.4" evidence="7"/>
<evidence type="ECO:0000313" key="11">
    <source>
        <dbReference type="EMBL" id="CAG8581063.1"/>
    </source>
</evidence>
<dbReference type="InterPro" id="IPR036871">
    <property type="entry name" value="PX_dom_sf"/>
</dbReference>
<evidence type="ECO:0000256" key="2">
    <source>
        <dbReference type="ARBA" id="ARBA00008664"/>
    </source>
</evidence>
<gene>
    <name evidence="11" type="ORF">PBRASI_LOCUS6621</name>
</gene>
<evidence type="ECO:0000313" key="12">
    <source>
        <dbReference type="Proteomes" id="UP000789739"/>
    </source>
</evidence>
<dbReference type="GO" id="GO:0006654">
    <property type="term" value="P:phosphatidic acid biosynthetic process"/>
    <property type="evidence" value="ECO:0007669"/>
    <property type="project" value="InterPro"/>
</dbReference>
<dbReference type="Pfam" id="PF00787">
    <property type="entry name" value="PX"/>
    <property type="match status" value="1"/>
</dbReference>
<feature type="region of interest" description="Disordered" evidence="8">
    <location>
        <begin position="961"/>
        <end position="997"/>
    </location>
</feature>
<reference evidence="11" key="1">
    <citation type="submission" date="2021-06" db="EMBL/GenBank/DDBJ databases">
        <authorList>
            <person name="Kallberg Y."/>
            <person name="Tangrot J."/>
            <person name="Rosling A."/>
        </authorList>
    </citation>
    <scope>NUCLEOTIDE SEQUENCE</scope>
    <source>
        <strain evidence="11">BR232B</strain>
    </source>
</reference>
<feature type="compositionally biased region" description="Acidic residues" evidence="8">
    <location>
        <begin position="49"/>
        <end position="61"/>
    </location>
</feature>
<feature type="compositionally biased region" description="Polar residues" evidence="8">
    <location>
        <begin position="84"/>
        <end position="95"/>
    </location>
</feature>
<dbReference type="PROSITE" id="PS50035">
    <property type="entry name" value="PLD"/>
    <property type="match status" value="2"/>
</dbReference>
<organism evidence="11 12">
    <name type="scientific">Paraglomus brasilianum</name>
    <dbReference type="NCBI Taxonomy" id="144538"/>
    <lineage>
        <taxon>Eukaryota</taxon>
        <taxon>Fungi</taxon>
        <taxon>Fungi incertae sedis</taxon>
        <taxon>Mucoromycota</taxon>
        <taxon>Glomeromycotina</taxon>
        <taxon>Glomeromycetes</taxon>
        <taxon>Paraglomerales</taxon>
        <taxon>Paraglomeraceae</taxon>
        <taxon>Paraglomus</taxon>
    </lineage>
</organism>
<dbReference type="InterPro" id="IPR001683">
    <property type="entry name" value="PX_dom"/>
</dbReference>
<dbReference type="OrthoDB" id="14911at2759"/>
<dbReference type="CDD" id="cd09138">
    <property type="entry name" value="PLDc_vPLD1_2_yPLD_like_1"/>
    <property type="match status" value="1"/>
</dbReference>
<evidence type="ECO:0000259" key="9">
    <source>
        <dbReference type="PROSITE" id="PS50035"/>
    </source>
</evidence>
<dbReference type="PROSITE" id="PS50195">
    <property type="entry name" value="PX"/>
    <property type="match status" value="1"/>
</dbReference>
<keyword evidence="6" id="KW-0443">Lipid metabolism</keyword>
<keyword evidence="12" id="KW-1185">Reference proteome</keyword>
<evidence type="ECO:0000256" key="3">
    <source>
        <dbReference type="ARBA" id="ARBA00022737"/>
    </source>
</evidence>
<dbReference type="GO" id="GO:0035556">
    <property type="term" value="P:intracellular signal transduction"/>
    <property type="evidence" value="ECO:0007669"/>
    <property type="project" value="InterPro"/>
</dbReference>
<feature type="region of interest" description="Disordered" evidence="8">
    <location>
        <begin position="41"/>
        <end position="71"/>
    </location>
</feature>
<feature type="domain" description="PX" evidence="10">
    <location>
        <begin position="233"/>
        <end position="359"/>
    </location>
</feature>
<dbReference type="SUPFAM" id="SSF56024">
    <property type="entry name" value="Phospholipase D/nuclease"/>
    <property type="match status" value="2"/>
</dbReference>
<feature type="compositionally biased region" description="Polar residues" evidence="8">
    <location>
        <begin position="62"/>
        <end position="71"/>
    </location>
</feature>
<dbReference type="InterPro" id="IPR015679">
    <property type="entry name" value="PLipase_D_fam"/>
</dbReference>
<dbReference type="PANTHER" id="PTHR18896:SF76">
    <property type="entry name" value="PHOSPHOLIPASE"/>
    <property type="match status" value="1"/>
</dbReference>
<keyword evidence="5 7" id="KW-0442">Lipid degradation</keyword>
<proteinExistence type="inferred from homology"/>
<dbReference type="Gene3D" id="3.30.1520.10">
    <property type="entry name" value="Phox-like domain"/>
    <property type="match status" value="1"/>
</dbReference>
<evidence type="ECO:0000256" key="4">
    <source>
        <dbReference type="ARBA" id="ARBA00022801"/>
    </source>
</evidence>
<dbReference type="InterPro" id="IPR001736">
    <property type="entry name" value="PLipase_D/transphosphatidylase"/>
</dbReference>
<comment type="similarity">
    <text evidence="2 7">Belongs to the phospholipase D family.</text>
</comment>
<sequence length="1307" mass="148572">MSTESQDVNNKPKQSPGQDRHISSFPSAASLVTLSARTKAYLQSHIDDPPSDSESDREDENTGSGDMSSHSLWKRLSDVLTVVADNSQNNETRASMSRARPLRKRSGSAKPILNHTPTEEELTAPYIPEEIPEQPEFMRSPSEPTLAESEDVQPGEHEADTDARTSARDSLKAAVRRVVNFGRATGESMGRTHLQTAETIGVLIPTFPSALAVPFLWIRKDNKGRSPPPVLLDALRLAITDSVPDEHFYHISNVFRIELEYGDIKWVVNRTGADFLSLYVALKSRLELPAIPAFPAGIYSWLKSSLFPGSSAQRASRANQAALERRRELQDYLLQLTTILSLHVVYELYEFFELSAISITRDMGWKGKEGYLENKVEKFYRPICTFKTSNEKWEKEWVIVRDSYPFYLSFGEERLCIYVNGGFVRLHQTSSYIGFCTDISSRTPADVFLLDSDFKCEMYEKTGLSGMFQMHDRVNVENSSRRIELKGDSRMLKEFMLSVSRLKQSSPWVKQHRHKSYAPIRKSAKVKWYIDGKDYFFAVSEAIAAAKHEIYIEDWWLSPELYLRRPPKDNEDFRLDRLLKKKAEEGVMIYIVVYKEVSYALTLDSHHTKFYLQGLHKNIKVQRHPDHGPDGIMFWAHHEKMVVVDSRLAFIGGLDLCFGRYDTHTHQLVDYHPTGRQPTIWPGLDYSNPRVKDFANVKDFNAELVDKTNVPRMPWHDVSVGMVGPPARDVARHFVQRWNFIKDSKAYGRESLPFLMPKGEYVSTRDESKFKGSCKVQLLRSSSAWSSGIKLENSIYNAYCHLIRNAKHFIYIENQFFITSSERDSSSVVKNRIGALLFERIKEAHAKKEKFRVIVVMPLLPAFEADLNSNDAGTIRMVMHWQYVSMCRGGKSLLEKIAAEGINAEDYISFFALRNYDRVNNITKDTISKETNNSDAGSTLGSTESTINVPDSIAQYAMGDKDAPPITNETVDDNSHKRGDSFSDEKSIPHVEKGLGGTEPVRPVAMLSTDLKQAYVTEELYVHTKVLIVDDKYVICGSANLNDRSQLGNRDSEIAILVEDTKTVKSRMNGEEYDAAKFAYTMRVTLFKEHLGLLPPQHHHTMERSSLPPMSPEELATFAHARDESVSQIFDFSPDAPDTKHPTKEDLIVMDPLSDKFYNYWLETARTNTETYRAVFRCIPDDNVRTLEECRQFVPDPKTVPVGHVANAQASAEDVGEKLRKIRGHLVVFPLHFLEDENLLGSVIASAVTPAEIFTGIRIRPQQTRLLFKVLENARRCEENYRKAQQAIDAANVLVANDHKGFDDSRV</sequence>
<dbReference type="GO" id="GO:0004630">
    <property type="term" value="F:phospholipase D activity"/>
    <property type="evidence" value="ECO:0007669"/>
    <property type="project" value="UniProtKB-UniRule"/>
</dbReference>
<dbReference type="InterPro" id="IPR025202">
    <property type="entry name" value="PLD-like_dom"/>
</dbReference>
<feature type="compositionally biased region" description="Polar residues" evidence="8">
    <location>
        <begin position="1"/>
        <end position="17"/>
    </location>
</feature>
<dbReference type="CDD" id="cd06093">
    <property type="entry name" value="PX_domain"/>
    <property type="match status" value="1"/>
</dbReference>
<dbReference type="PIRSF" id="PIRSF009376">
    <property type="entry name" value="Phospholipase_D_euk"/>
    <property type="match status" value="1"/>
</dbReference>
<dbReference type="Gene3D" id="3.30.870.10">
    <property type="entry name" value="Endonuclease Chain A"/>
    <property type="match status" value="3"/>
</dbReference>
<feature type="domain" description="PLD phosphodiesterase" evidence="9">
    <location>
        <begin position="1018"/>
        <end position="1045"/>
    </location>
</feature>
<dbReference type="GO" id="GO:0035091">
    <property type="term" value="F:phosphatidylinositol binding"/>
    <property type="evidence" value="ECO:0007669"/>
    <property type="project" value="InterPro"/>
</dbReference>
<evidence type="ECO:0000256" key="7">
    <source>
        <dbReference type="PIRNR" id="PIRNR009376"/>
    </source>
</evidence>
<feature type="compositionally biased region" description="Basic and acidic residues" evidence="8">
    <location>
        <begin position="154"/>
        <end position="169"/>
    </location>
</feature>
<feature type="region of interest" description="Disordered" evidence="8">
    <location>
        <begin position="83"/>
        <end position="113"/>
    </location>
</feature>
<dbReference type="CDD" id="cd09141">
    <property type="entry name" value="PLDc_vPLD1_2_yPLD_like_2"/>
    <property type="match status" value="1"/>
</dbReference>
<name>A0A9N9BX76_9GLOM</name>
<evidence type="ECO:0000256" key="1">
    <source>
        <dbReference type="ARBA" id="ARBA00000798"/>
    </source>
</evidence>
<evidence type="ECO:0000256" key="5">
    <source>
        <dbReference type="ARBA" id="ARBA00022963"/>
    </source>
</evidence>
<comment type="catalytic activity">
    <reaction evidence="1 7">
        <text>a 1,2-diacyl-sn-glycero-3-phosphocholine + H2O = a 1,2-diacyl-sn-glycero-3-phosphate + choline + H(+)</text>
        <dbReference type="Rhea" id="RHEA:14445"/>
        <dbReference type="ChEBI" id="CHEBI:15354"/>
        <dbReference type="ChEBI" id="CHEBI:15377"/>
        <dbReference type="ChEBI" id="CHEBI:15378"/>
        <dbReference type="ChEBI" id="CHEBI:57643"/>
        <dbReference type="ChEBI" id="CHEBI:58608"/>
        <dbReference type="EC" id="3.1.4.4"/>
    </reaction>
</comment>
<feature type="compositionally biased region" description="Basic and acidic residues" evidence="8">
    <location>
        <begin position="973"/>
        <end position="993"/>
    </location>
</feature>
<dbReference type="EMBL" id="CAJVPI010000901">
    <property type="protein sequence ID" value="CAG8581063.1"/>
    <property type="molecule type" value="Genomic_DNA"/>
</dbReference>
<dbReference type="SUPFAM" id="SSF64268">
    <property type="entry name" value="PX domain"/>
    <property type="match status" value="1"/>
</dbReference>
<feature type="domain" description="PLD phosphodiesterase" evidence="9">
    <location>
        <begin position="633"/>
        <end position="660"/>
    </location>
</feature>
<evidence type="ECO:0000256" key="6">
    <source>
        <dbReference type="ARBA" id="ARBA00023098"/>
    </source>
</evidence>
<feature type="region of interest" description="Disordered" evidence="8">
    <location>
        <begin position="133"/>
        <end position="169"/>
    </location>
</feature>
<feature type="region of interest" description="Disordered" evidence="8">
    <location>
        <begin position="1"/>
        <end position="28"/>
    </location>
</feature>